<organism evidence="3 4">
    <name type="scientific">Leptospirillum ferrooxidans (strain C2-3)</name>
    <dbReference type="NCBI Taxonomy" id="1162668"/>
    <lineage>
        <taxon>Bacteria</taxon>
        <taxon>Pseudomonadati</taxon>
        <taxon>Nitrospirota</taxon>
        <taxon>Nitrospiria</taxon>
        <taxon>Nitrospirales</taxon>
        <taxon>Nitrospiraceae</taxon>
        <taxon>Leptospirillum</taxon>
    </lineage>
</organism>
<keyword evidence="2" id="KW-0472">Membrane</keyword>
<keyword evidence="2" id="KW-1133">Transmembrane helix</keyword>
<sequence>MAAPGKLHFWPGRLVLMCLFFAASIFLVLLFSMLLTENRQMSKARELSNASVDMITSQMKARDPEIVPDSLAAMAEGSGSRIVLLDGHGNPTYSDTRVLDRIKNLVAVPPEWYKSPHGPFRFPWPPSDLPESLSDSSKRMAGDRLVHSFIANRDGELTPILPDGGFALRVTPIPNKPACATCHGYDENILGHVVVVTPIGGILSPEKTLSLWGIMPFSQMNQKILAAVSLSLFGLFMMALVLVDSSLIGRKIARSQIQPSKKKPSPKTEDGGKKGESGRSRVFSTGEEGGVPSDKTAEETTIATDESADILARISFVEESLMSEISLLPHPGIQTKTDIQRGEQIEKAISTLTGWSDKVEILLLDLKARGEVLNDPMVNRSIEKLQQLKEEAVELGESVEDIVSGQAVPSFDSLDDVTRKWLESLSKHLQKLHGEIRALKGMIAEKTHHQKQSSPE</sequence>
<evidence type="ECO:0000313" key="4">
    <source>
        <dbReference type="Proteomes" id="UP000007382"/>
    </source>
</evidence>
<protein>
    <recommendedName>
        <fullName evidence="5">DUF3365 domain-containing protein</fullName>
    </recommendedName>
</protein>
<dbReference type="PATRIC" id="fig|1162668.3.peg.1327"/>
<feature type="compositionally biased region" description="Basic and acidic residues" evidence="1">
    <location>
        <begin position="266"/>
        <end position="279"/>
    </location>
</feature>
<feature type="transmembrane region" description="Helical" evidence="2">
    <location>
        <begin position="14"/>
        <end position="35"/>
    </location>
</feature>
<dbReference type="EMBL" id="AP012342">
    <property type="protein sequence ID" value="BAM06836.1"/>
    <property type="molecule type" value="Genomic_DNA"/>
</dbReference>
<evidence type="ECO:0000256" key="1">
    <source>
        <dbReference type="SAM" id="MobiDB-lite"/>
    </source>
</evidence>
<accession>I0INI7</accession>
<evidence type="ECO:0008006" key="5">
    <source>
        <dbReference type="Google" id="ProtNLM"/>
    </source>
</evidence>
<dbReference type="STRING" id="1162668.LFE_1145"/>
<feature type="transmembrane region" description="Helical" evidence="2">
    <location>
        <begin position="224"/>
        <end position="243"/>
    </location>
</feature>
<dbReference type="AlphaFoldDB" id="I0INI7"/>
<keyword evidence="4" id="KW-1185">Reference proteome</keyword>
<proteinExistence type="predicted"/>
<evidence type="ECO:0000256" key="2">
    <source>
        <dbReference type="SAM" id="Phobius"/>
    </source>
</evidence>
<dbReference type="Gene3D" id="3.30.450.290">
    <property type="match status" value="1"/>
</dbReference>
<feature type="region of interest" description="Disordered" evidence="1">
    <location>
        <begin position="256"/>
        <end position="299"/>
    </location>
</feature>
<name>I0INI7_LEPFC</name>
<dbReference type="HOGENOM" id="CLU_599639_0_0_0"/>
<dbReference type="KEGG" id="lfc:LFE_1145"/>
<evidence type="ECO:0000313" key="3">
    <source>
        <dbReference type="EMBL" id="BAM06836.1"/>
    </source>
</evidence>
<keyword evidence="2" id="KW-0812">Transmembrane</keyword>
<reference evidence="3 4" key="1">
    <citation type="journal article" date="2012" name="J. Bacteriol.">
        <title>Complete Genome Sequence of Leptospirillum ferrooxidans Strain C2-3, Isolated from a Fresh Volcanic Ash Deposit on the Island of Miyake, Japan.</title>
        <authorList>
            <person name="Fujimura R."/>
            <person name="Sato Y."/>
            <person name="Nishizawa T."/>
            <person name="Oshima K."/>
            <person name="Kim S.-W."/>
            <person name="Hattori M."/>
            <person name="Kamijo T."/>
            <person name="Ohta H."/>
        </authorList>
    </citation>
    <scope>NUCLEOTIDE SEQUENCE [LARGE SCALE GENOMIC DNA]</scope>
    <source>
        <strain evidence="3 4">C2-3</strain>
    </source>
</reference>
<reference evidence="4" key="2">
    <citation type="submission" date="2012-03" db="EMBL/GenBank/DDBJ databases">
        <title>The complete genome sequence of the pioneer microbe on fresh volcanic deposit, Leptospirillum ferrooxidans strain C2-3.</title>
        <authorList>
            <person name="Fujimura R."/>
            <person name="Sato Y."/>
            <person name="Nishizawa T."/>
            <person name="Nanba K."/>
            <person name="Oshima K."/>
            <person name="Hattori M."/>
            <person name="Kamijo T."/>
            <person name="Ohta H."/>
        </authorList>
    </citation>
    <scope>NUCLEOTIDE SEQUENCE [LARGE SCALE GENOMIC DNA]</scope>
    <source>
        <strain evidence="4">C2-3</strain>
    </source>
</reference>
<gene>
    <name evidence="3" type="ordered locus">LFE_1145</name>
</gene>
<dbReference type="Proteomes" id="UP000007382">
    <property type="component" value="Chromosome"/>
</dbReference>